<reference evidence="1 2" key="1">
    <citation type="submission" date="2021-03" db="EMBL/GenBank/DDBJ databases">
        <title>Sequencing the genomes of 1000 actinobacteria strains.</title>
        <authorList>
            <person name="Klenk H.-P."/>
        </authorList>
    </citation>
    <scope>NUCLEOTIDE SEQUENCE [LARGE SCALE GENOMIC DNA]</scope>
    <source>
        <strain evidence="1 2">DSM 46713</strain>
    </source>
</reference>
<dbReference type="RefSeq" id="WP_209916637.1">
    <property type="nucleotide sequence ID" value="NZ_JAGIOP010000002.1"/>
</dbReference>
<dbReference type="Proteomes" id="UP000694460">
    <property type="component" value="Unassembled WGS sequence"/>
</dbReference>
<protein>
    <submittedName>
        <fullName evidence="1">Uncharacterized protein</fullName>
    </submittedName>
</protein>
<evidence type="ECO:0000313" key="1">
    <source>
        <dbReference type="EMBL" id="MBP2452485.1"/>
    </source>
</evidence>
<gene>
    <name evidence="1" type="ORF">JOF57_002398</name>
</gene>
<sequence>MSNAYDLTPFIDPDHGGVWCRVTLTPPRGAPLTVVGDHLHRDDVADTPHLMCGIYDIAEALGFPDPEDEHALEISALVDRQLALRPWAELVCAEGHLRIDLVVPR</sequence>
<keyword evidence="2" id="KW-1185">Reference proteome</keyword>
<dbReference type="EMBL" id="JAGIOP010000002">
    <property type="protein sequence ID" value="MBP2452485.1"/>
    <property type="molecule type" value="Genomic_DNA"/>
</dbReference>
<evidence type="ECO:0000313" key="2">
    <source>
        <dbReference type="Proteomes" id="UP000694460"/>
    </source>
</evidence>
<accession>A0ABS4ZST8</accession>
<comment type="caution">
    <text evidence="1">The sequence shown here is derived from an EMBL/GenBank/DDBJ whole genome shotgun (WGS) entry which is preliminary data.</text>
</comment>
<organism evidence="1 2">
    <name type="scientific">Mycolicibacterium lutetiense</name>
    <dbReference type="NCBI Taxonomy" id="1641992"/>
    <lineage>
        <taxon>Bacteria</taxon>
        <taxon>Bacillati</taxon>
        <taxon>Actinomycetota</taxon>
        <taxon>Actinomycetes</taxon>
        <taxon>Mycobacteriales</taxon>
        <taxon>Mycobacteriaceae</taxon>
        <taxon>Mycolicibacterium</taxon>
    </lineage>
</organism>
<name>A0ABS4ZST8_9MYCO</name>
<proteinExistence type="predicted"/>